<dbReference type="AlphaFoldDB" id="A0A0C9SM27"/>
<gene>
    <name evidence="1" type="ORF">PAXINDRAFT_103785</name>
</gene>
<accession>A0A0C9SM27</accession>
<reference evidence="1 2" key="1">
    <citation type="submission" date="2014-06" db="EMBL/GenBank/DDBJ databases">
        <authorList>
            <consortium name="DOE Joint Genome Institute"/>
            <person name="Kuo A."/>
            <person name="Kohler A."/>
            <person name="Nagy L.G."/>
            <person name="Floudas D."/>
            <person name="Copeland A."/>
            <person name="Barry K.W."/>
            <person name="Cichocki N."/>
            <person name="Veneault-Fourrey C."/>
            <person name="LaButti K."/>
            <person name="Lindquist E.A."/>
            <person name="Lipzen A."/>
            <person name="Lundell T."/>
            <person name="Morin E."/>
            <person name="Murat C."/>
            <person name="Sun H."/>
            <person name="Tunlid A."/>
            <person name="Henrissat B."/>
            <person name="Grigoriev I.V."/>
            <person name="Hibbett D.S."/>
            <person name="Martin F."/>
            <person name="Nordberg H.P."/>
            <person name="Cantor M.N."/>
            <person name="Hua S.X."/>
        </authorList>
    </citation>
    <scope>NUCLEOTIDE SEQUENCE [LARGE SCALE GENOMIC DNA]</scope>
    <source>
        <strain evidence="1 2">ATCC 200175</strain>
    </source>
</reference>
<evidence type="ECO:0000313" key="1">
    <source>
        <dbReference type="EMBL" id="KIJ05444.1"/>
    </source>
</evidence>
<dbReference type="Proteomes" id="UP000053647">
    <property type="component" value="Unassembled WGS sequence"/>
</dbReference>
<keyword evidence="2" id="KW-1185">Reference proteome</keyword>
<name>A0A0C9SM27_PAXIN</name>
<dbReference type="HOGENOM" id="CLU_1778061_0_0_1"/>
<organism evidence="1 2">
    <name type="scientific">Paxillus involutus ATCC 200175</name>
    <dbReference type="NCBI Taxonomy" id="664439"/>
    <lineage>
        <taxon>Eukaryota</taxon>
        <taxon>Fungi</taxon>
        <taxon>Dikarya</taxon>
        <taxon>Basidiomycota</taxon>
        <taxon>Agaricomycotina</taxon>
        <taxon>Agaricomycetes</taxon>
        <taxon>Agaricomycetidae</taxon>
        <taxon>Boletales</taxon>
        <taxon>Paxilineae</taxon>
        <taxon>Paxillaceae</taxon>
        <taxon>Paxillus</taxon>
    </lineage>
</organism>
<proteinExistence type="predicted"/>
<sequence>MVKRDALRHSTGDAVEGLTSEELPSNVAHDKRFRKVLSTRHAARALVVTHPAHSICHGPDNTWIARKLDVFQFQKEDSRSSLLCRNTEDGDEALDFFWDIPHALLLYNRRPKHKAVFERRKTNISAAGTGTGTGDWSCFWRVVGLT</sequence>
<evidence type="ECO:0000313" key="2">
    <source>
        <dbReference type="Proteomes" id="UP000053647"/>
    </source>
</evidence>
<protein>
    <submittedName>
        <fullName evidence="1">Uncharacterized protein</fullName>
    </submittedName>
</protein>
<reference evidence="2" key="2">
    <citation type="submission" date="2015-01" db="EMBL/GenBank/DDBJ databases">
        <title>Evolutionary Origins and Diversification of the Mycorrhizal Mutualists.</title>
        <authorList>
            <consortium name="DOE Joint Genome Institute"/>
            <consortium name="Mycorrhizal Genomics Consortium"/>
            <person name="Kohler A."/>
            <person name="Kuo A."/>
            <person name="Nagy L.G."/>
            <person name="Floudas D."/>
            <person name="Copeland A."/>
            <person name="Barry K.W."/>
            <person name="Cichocki N."/>
            <person name="Veneault-Fourrey C."/>
            <person name="LaButti K."/>
            <person name="Lindquist E.A."/>
            <person name="Lipzen A."/>
            <person name="Lundell T."/>
            <person name="Morin E."/>
            <person name="Murat C."/>
            <person name="Riley R."/>
            <person name="Ohm R."/>
            <person name="Sun H."/>
            <person name="Tunlid A."/>
            <person name="Henrissat B."/>
            <person name="Grigoriev I.V."/>
            <person name="Hibbett D.S."/>
            <person name="Martin F."/>
        </authorList>
    </citation>
    <scope>NUCLEOTIDE SEQUENCE [LARGE SCALE GENOMIC DNA]</scope>
    <source>
        <strain evidence="2">ATCC 200175</strain>
    </source>
</reference>
<dbReference type="EMBL" id="KN820975">
    <property type="protein sequence ID" value="KIJ05444.1"/>
    <property type="molecule type" value="Genomic_DNA"/>
</dbReference>